<dbReference type="Proteomes" id="UP000287651">
    <property type="component" value="Unassembled WGS sequence"/>
</dbReference>
<comment type="caution">
    <text evidence="1">The sequence shown here is derived from an EMBL/GenBank/DDBJ whole genome shotgun (WGS) entry which is preliminary data.</text>
</comment>
<gene>
    <name evidence="1" type="ORF">B296_00017798</name>
</gene>
<dbReference type="PANTHER" id="PTHR33240:SF8">
    <property type="entry name" value="OS03G0439900 PROTEIN"/>
    <property type="match status" value="1"/>
</dbReference>
<dbReference type="EMBL" id="AMZH03008040">
    <property type="protein sequence ID" value="RRT59850.1"/>
    <property type="molecule type" value="Genomic_DNA"/>
</dbReference>
<proteinExistence type="predicted"/>
<reference evidence="1 2" key="1">
    <citation type="journal article" date="2014" name="Agronomy (Basel)">
        <title>A Draft Genome Sequence for Ensete ventricosum, the Drought-Tolerant Tree Against Hunger.</title>
        <authorList>
            <person name="Harrison J."/>
            <person name="Moore K.A."/>
            <person name="Paszkiewicz K."/>
            <person name="Jones T."/>
            <person name="Grant M."/>
            <person name="Ambacheew D."/>
            <person name="Muzemil S."/>
            <person name="Studholme D.J."/>
        </authorList>
    </citation>
    <scope>NUCLEOTIDE SEQUENCE [LARGE SCALE GENOMIC DNA]</scope>
</reference>
<dbReference type="AlphaFoldDB" id="A0A426Z787"/>
<name>A0A426Z787_ENSVE</name>
<organism evidence="1 2">
    <name type="scientific">Ensete ventricosum</name>
    <name type="common">Abyssinian banana</name>
    <name type="synonym">Musa ensete</name>
    <dbReference type="NCBI Taxonomy" id="4639"/>
    <lineage>
        <taxon>Eukaryota</taxon>
        <taxon>Viridiplantae</taxon>
        <taxon>Streptophyta</taxon>
        <taxon>Embryophyta</taxon>
        <taxon>Tracheophyta</taxon>
        <taxon>Spermatophyta</taxon>
        <taxon>Magnoliopsida</taxon>
        <taxon>Liliopsida</taxon>
        <taxon>Zingiberales</taxon>
        <taxon>Musaceae</taxon>
        <taxon>Ensete</taxon>
    </lineage>
</organism>
<protein>
    <submittedName>
        <fullName evidence="1">Uncharacterized protein</fullName>
    </submittedName>
</protein>
<dbReference type="PANTHER" id="PTHR33240">
    <property type="entry name" value="OS08G0508500 PROTEIN"/>
    <property type="match status" value="1"/>
</dbReference>
<evidence type="ECO:0000313" key="2">
    <source>
        <dbReference type="Proteomes" id="UP000287651"/>
    </source>
</evidence>
<accession>A0A426Z787</accession>
<evidence type="ECO:0000313" key="1">
    <source>
        <dbReference type="EMBL" id="RRT59850.1"/>
    </source>
</evidence>
<sequence length="185" mass="20465">MPGHESSCGLPGCCTCSVTKLLSRSGRSQSRPRHLSSDSGDSLREQVCQVHQRLDEVQKEILKSKAEVGESSKGGSPFTLEIQDKPLPANFKLPALELYDGRCDPAEHAYARTEVGKRPVRKEDLDITFGSGNEEYPNHDDTLVISIRIANARIKRVIIDIDSSADILYFHAFQKLGLTNKDLIS</sequence>